<accession>A0A139A9U8</accession>
<evidence type="ECO:0000313" key="1">
    <source>
        <dbReference type="EMBL" id="KXS13556.1"/>
    </source>
</evidence>
<dbReference type="AlphaFoldDB" id="A0A139A9U8"/>
<proteinExistence type="predicted"/>
<name>A0A139A9U8_GONPJ</name>
<organism evidence="1 2">
    <name type="scientific">Gonapodya prolifera (strain JEL478)</name>
    <name type="common">Monoblepharis prolifera</name>
    <dbReference type="NCBI Taxonomy" id="1344416"/>
    <lineage>
        <taxon>Eukaryota</taxon>
        <taxon>Fungi</taxon>
        <taxon>Fungi incertae sedis</taxon>
        <taxon>Chytridiomycota</taxon>
        <taxon>Chytridiomycota incertae sedis</taxon>
        <taxon>Monoblepharidomycetes</taxon>
        <taxon>Monoblepharidales</taxon>
        <taxon>Gonapodyaceae</taxon>
        <taxon>Gonapodya</taxon>
    </lineage>
</organism>
<dbReference type="EMBL" id="KQ965777">
    <property type="protein sequence ID" value="KXS13556.1"/>
    <property type="molecule type" value="Genomic_DNA"/>
</dbReference>
<dbReference type="InterPro" id="IPR022234">
    <property type="entry name" value="DUF3759"/>
</dbReference>
<evidence type="ECO:0000313" key="2">
    <source>
        <dbReference type="Proteomes" id="UP000070544"/>
    </source>
</evidence>
<dbReference type="Proteomes" id="UP000070544">
    <property type="component" value="Unassembled WGS sequence"/>
</dbReference>
<keyword evidence="2" id="KW-1185">Reference proteome</keyword>
<protein>
    <submittedName>
        <fullName evidence="1">Uncharacterized protein</fullName>
    </submittedName>
</protein>
<gene>
    <name evidence="1" type="ORF">M427DRAFT_58594</name>
</gene>
<reference evidence="1 2" key="1">
    <citation type="journal article" date="2015" name="Genome Biol. Evol.">
        <title>Phylogenomic analyses indicate that early fungi evolved digesting cell walls of algal ancestors of land plants.</title>
        <authorList>
            <person name="Chang Y."/>
            <person name="Wang S."/>
            <person name="Sekimoto S."/>
            <person name="Aerts A.L."/>
            <person name="Choi C."/>
            <person name="Clum A."/>
            <person name="LaButti K.M."/>
            <person name="Lindquist E.A."/>
            <person name="Yee Ngan C."/>
            <person name="Ohm R.A."/>
            <person name="Salamov A.A."/>
            <person name="Grigoriev I.V."/>
            <person name="Spatafora J.W."/>
            <person name="Berbee M.L."/>
        </authorList>
    </citation>
    <scope>NUCLEOTIDE SEQUENCE [LARGE SCALE GENOMIC DNA]</scope>
    <source>
        <strain evidence="1 2">JEL478</strain>
    </source>
</reference>
<sequence length="194" mass="21286">MPSAAVDGLSTHDDADNHPVATRFASTVYRPWHLALIDGQTNYLEGDSGDQHEVPSHAANLHLTYSGQNNSPPPNLSPEEAFAVVYGGTNTTRAVGDAKQYKSSKLINIISAGVGWWAMKEYEKRRQQQGLPPSNSQWAHKLIAAMASYEVARICQQLYADRTRDINDDIGSLPPLEELQKQLTADSVRIATSL</sequence>
<dbReference type="Pfam" id="PF12585">
    <property type="entry name" value="DUF3759"/>
    <property type="match status" value="1"/>
</dbReference>